<dbReference type="GO" id="GO:0016740">
    <property type="term" value="F:transferase activity"/>
    <property type="evidence" value="ECO:0007669"/>
    <property type="project" value="UniProtKB-KW"/>
</dbReference>
<reference evidence="1" key="1">
    <citation type="submission" date="2021-07" db="EMBL/GenBank/DDBJ databases">
        <title>Zhongshania sp. CAU 1632 isolated from seawater.</title>
        <authorList>
            <person name="Kim W."/>
        </authorList>
    </citation>
    <scope>NUCLEOTIDE SEQUENCE</scope>
    <source>
        <strain evidence="1">CAU 1632</strain>
    </source>
</reference>
<dbReference type="Pfam" id="PF02515">
    <property type="entry name" value="CoA_transf_3"/>
    <property type="match status" value="1"/>
</dbReference>
<gene>
    <name evidence="1" type="ORF">KXJ70_18150</name>
</gene>
<organism evidence="1 2">
    <name type="scientific">Zhongshania aquimaris</name>
    <dbReference type="NCBI Taxonomy" id="2857107"/>
    <lineage>
        <taxon>Bacteria</taxon>
        <taxon>Pseudomonadati</taxon>
        <taxon>Pseudomonadota</taxon>
        <taxon>Gammaproteobacteria</taxon>
        <taxon>Cellvibrionales</taxon>
        <taxon>Spongiibacteraceae</taxon>
        <taxon>Zhongshania</taxon>
    </lineage>
</organism>
<sequence length="405" mass="43980">MNNSDIFEGVRVVELAQWVFVPVAGALLADWGADVIRIEHPDGDPYRALATQGIGADNVGINLGVALANRGKRSLALNLKKKEGLDVLHKLLETADVFLTNVRPDALTRLGLGAEQLTKRYPALVYARGHGYGVRGPDANLPGYDASAFFARGGVADALTPPDRDAPISQRGAMGDRNAGMALAFGVSGALLKKARTGKGSIVDVSLLATAMWTLSSDLLTTLQGREMPRPQNRADMVNPLTGTYKTSDGRFIQLMFLQADRYWADFCTLLGREDLATDERFISIPARKMHAKACVAELDAEFAVRSFEQCKALLAQLDAPWAPVQTVAELIDDPQVIANNYIGEVDPRDGSPTYRLPAVPVQFDEQPPVLSRAPELGEHTEVLLMELGLDWGDIENLQRQGIIP</sequence>
<accession>A0ABS6VWP4</accession>
<evidence type="ECO:0000313" key="2">
    <source>
        <dbReference type="Proteomes" id="UP001166291"/>
    </source>
</evidence>
<dbReference type="InterPro" id="IPR003673">
    <property type="entry name" value="CoA-Trfase_fam_III"/>
</dbReference>
<dbReference type="RefSeq" id="WP_219044972.1">
    <property type="nucleotide sequence ID" value="NZ_JAHWDQ010000007.1"/>
</dbReference>
<proteinExistence type="predicted"/>
<dbReference type="PANTHER" id="PTHR48228">
    <property type="entry name" value="SUCCINYL-COA--D-CITRAMALATE COA-TRANSFERASE"/>
    <property type="match status" value="1"/>
</dbReference>
<dbReference type="Proteomes" id="UP001166291">
    <property type="component" value="Unassembled WGS sequence"/>
</dbReference>
<protein>
    <submittedName>
        <fullName evidence="1">CoA transferase</fullName>
    </submittedName>
</protein>
<keyword evidence="2" id="KW-1185">Reference proteome</keyword>
<dbReference type="EMBL" id="JAHWDQ010000007">
    <property type="protein sequence ID" value="MBW2942727.1"/>
    <property type="molecule type" value="Genomic_DNA"/>
</dbReference>
<dbReference type="PANTHER" id="PTHR48228:SF2">
    <property type="entry name" value="E-CINNAMOYL-COA:R-PHENYLLACTATE COA TRANSFERASE LARGE SUBUNIT"/>
    <property type="match status" value="1"/>
</dbReference>
<name>A0ABS6VWP4_9GAMM</name>
<keyword evidence="1" id="KW-0808">Transferase</keyword>
<dbReference type="InterPro" id="IPR050509">
    <property type="entry name" value="CoA-transferase_III"/>
</dbReference>
<evidence type="ECO:0000313" key="1">
    <source>
        <dbReference type="EMBL" id="MBW2942727.1"/>
    </source>
</evidence>
<comment type="caution">
    <text evidence="1">The sequence shown here is derived from an EMBL/GenBank/DDBJ whole genome shotgun (WGS) entry which is preliminary data.</text>
</comment>